<organism evidence="16 17">
    <name type="scientific">Meinhardsimonia xiamenensis</name>
    <dbReference type="NCBI Taxonomy" id="990712"/>
    <lineage>
        <taxon>Bacteria</taxon>
        <taxon>Pseudomonadati</taxon>
        <taxon>Pseudomonadota</taxon>
        <taxon>Alphaproteobacteria</taxon>
        <taxon>Rhodobacterales</taxon>
        <taxon>Paracoccaceae</taxon>
        <taxon>Meinhardsimonia</taxon>
    </lineage>
</organism>
<dbReference type="Gene3D" id="1.20.950.20">
    <property type="entry name" value="Transmembrane di-heme cytochromes, Chain C"/>
    <property type="match status" value="1"/>
</dbReference>
<evidence type="ECO:0000256" key="7">
    <source>
        <dbReference type="ARBA" id="ARBA00022692"/>
    </source>
</evidence>
<comment type="cofactor">
    <cofactor evidence="1">
        <name>heme</name>
        <dbReference type="ChEBI" id="CHEBI:30413"/>
    </cofactor>
</comment>
<dbReference type="SUPFAM" id="SSF81342">
    <property type="entry name" value="Transmembrane di-heme cytochromes"/>
    <property type="match status" value="1"/>
</dbReference>
<evidence type="ECO:0000313" key="16">
    <source>
        <dbReference type="EMBL" id="SDK83370.1"/>
    </source>
</evidence>
<protein>
    <submittedName>
        <fullName evidence="16">Formate dehydrogenase subunit gamma</fullName>
    </submittedName>
</protein>
<dbReference type="GO" id="GO:0009061">
    <property type="term" value="P:anaerobic respiration"/>
    <property type="evidence" value="ECO:0007669"/>
    <property type="project" value="TreeGrafter"/>
</dbReference>
<dbReference type="GO" id="GO:0009326">
    <property type="term" value="C:formate dehydrogenase complex"/>
    <property type="evidence" value="ECO:0007669"/>
    <property type="project" value="InterPro"/>
</dbReference>
<dbReference type="Pfam" id="PF01292">
    <property type="entry name" value="Ni_hydr_CYTB"/>
    <property type="match status" value="1"/>
</dbReference>
<dbReference type="GO" id="GO:0009055">
    <property type="term" value="F:electron transfer activity"/>
    <property type="evidence" value="ECO:0007669"/>
    <property type="project" value="InterPro"/>
</dbReference>
<proteinExistence type="inferred from homology"/>
<evidence type="ECO:0000256" key="13">
    <source>
        <dbReference type="SAM" id="Phobius"/>
    </source>
</evidence>
<accession>A0A1G9F4U7</accession>
<keyword evidence="8" id="KW-0479">Metal-binding</keyword>
<dbReference type="Proteomes" id="UP000199328">
    <property type="component" value="Unassembled WGS sequence"/>
</dbReference>
<reference evidence="17" key="1">
    <citation type="submission" date="2016-10" db="EMBL/GenBank/DDBJ databases">
        <authorList>
            <person name="Varghese N."/>
            <person name="Submissions S."/>
        </authorList>
    </citation>
    <scope>NUCLEOTIDE SEQUENCE [LARGE SCALE GENOMIC DNA]</scope>
    <source>
        <strain evidence="17">CGMCC 1.10789</strain>
    </source>
</reference>
<keyword evidence="5" id="KW-1003">Cell membrane</keyword>
<feature type="transmembrane region" description="Helical" evidence="13">
    <location>
        <begin position="211"/>
        <end position="232"/>
    </location>
</feature>
<feature type="transmembrane region" description="Helical" evidence="13">
    <location>
        <begin position="128"/>
        <end position="146"/>
    </location>
</feature>
<feature type="chain" id="PRO_5011621060" evidence="14">
    <location>
        <begin position="24"/>
        <end position="380"/>
    </location>
</feature>
<feature type="domain" description="Cytochrome b561 bacterial/Ni-hydrogenase" evidence="15">
    <location>
        <begin position="163"/>
        <end position="340"/>
    </location>
</feature>
<keyword evidence="9" id="KW-0249">Electron transport</keyword>
<evidence type="ECO:0000256" key="11">
    <source>
        <dbReference type="ARBA" id="ARBA00023004"/>
    </source>
</evidence>
<dbReference type="InterPro" id="IPR006471">
    <property type="entry name" value="Formate_DH_gsu"/>
</dbReference>
<dbReference type="AlphaFoldDB" id="A0A1G9F4U7"/>
<evidence type="ECO:0000256" key="2">
    <source>
        <dbReference type="ARBA" id="ARBA00004651"/>
    </source>
</evidence>
<evidence type="ECO:0000256" key="14">
    <source>
        <dbReference type="SAM" id="SignalP"/>
    </source>
</evidence>
<evidence type="ECO:0000256" key="12">
    <source>
        <dbReference type="ARBA" id="ARBA00023136"/>
    </source>
</evidence>
<feature type="transmembrane region" description="Helical" evidence="13">
    <location>
        <begin position="300"/>
        <end position="320"/>
    </location>
</feature>
<dbReference type="PANTHER" id="PTHR30074:SF6">
    <property type="entry name" value="FORMATE DEHYDROGENASE GAMMA SUBUNIT"/>
    <property type="match status" value="1"/>
</dbReference>
<dbReference type="InterPro" id="IPR016174">
    <property type="entry name" value="Di-haem_cyt_TM"/>
</dbReference>
<evidence type="ECO:0000256" key="1">
    <source>
        <dbReference type="ARBA" id="ARBA00001971"/>
    </source>
</evidence>
<dbReference type="GO" id="GO:0008863">
    <property type="term" value="F:formate dehydrogenase (NAD+) activity"/>
    <property type="evidence" value="ECO:0007669"/>
    <property type="project" value="InterPro"/>
</dbReference>
<dbReference type="InterPro" id="IPR051817">
    <property type="entry name" value="FDH_cytochrome_b556_subunit"/>
</dbReference>
<evidence type="ECO:0000256" key="3">
    <source>
        <dbReference type="ARBA" id="ARBA00010747"/>
    </source>
</evidence>
<dbReference type="InterPro" id="IPR011577">
    <property type="entry name" value="Cyt_b561_bac/Ni-Hgenase"/>
</dbReference>
<evidence type="ECO:0000256" key="6">
    <source>
        <dbReference type="ARBA" id="ARBA00022617"/>
    </source>
</evidence>
<evidence type="ECO:0000256" key="5">
    <source>
        <dbReference type="ARBA" id="ARBA00022475"/>
    </source>
</evidence>
<dbReference type="EMBL" id="FNFV01000005">
    <property type="protein sequence ID" value="SDK83370.1"/>
    <property type="molecule type" value="Genomic_DNA"/>
</dbReference>
<keyword evidence="4" id="KW-0813">Transport</keyword>
<dbReference type="GO" id="GO:0015944">
    <property type="term" value="P:formate oxidation"/>
    <property type="evidence" value="ECO:0007669"/>
    <property type="project" value="TreeGrafter"/>
</dbReference>
<keyword evidence="10 13" id="KW-1133">Transmembrane helix</keyword>
<comment type="similarity">
    <text evidence="3">Belongs to the formate dehydrogenase gamma subunit family.</text>
</comment>
<name>A0A1G9F4U7_9RHOB</name>
<keyword evidence="6" id="KW-0349">Heme</keyword>
<keyword evidence="11" id="KW-0408">Iron</keyword>
<evidence type="ECO:0000256" key="8">
    <source>
        <dbReference type="ARBA" id="ARBA00022723"/>
    </source>
</evidence>
<dbReference type="STRING" id="990712.SAMN05216257_10533"/>
<dbReference type="GO" id="GO:0036397">
    <property type="term" value="F:formate dehydrogenase (quinone) activity"/>
    <property type="evidence" value="ECO:0007669"/>
    <property type="project" value="TreeGrafter"/>
</dbReference>
<keyword evidence="12 13" id="KW-0472">Membrane</keyword>
<evidence type="ECO:0000259" key="15">
    <source>
        <dbReference type="Pfam" id="PF01292"/>
    </source>
</evidence>
<dbReference type="GO" id="GO:0005886">
    <property type="term" value="C:plasma membrane"/>
    <property type="evidence" value="ECO:0007669"/>
    <property type="project" value="UniProtKB-SubCell"/>
</dbReference>
<feature type="transmembrane region" description="Helical" evidence="13">
    <location>
        <begin position="170"/>
        <end position="191"/>
    </location>
</feature>
<dbReference type="PANTHER" id="PTHR30074">
    <property type="entry name" value="FORMATE DEHYDROGENASE, NITRATE-INDUCIBLE, CYTOCHROME B556 FDN SUBUNIT"/>
    <property type="match status" value="1"/>
</dbReference>
<dbReference type="RefSeq" id="WP_170068357.1">
    <property type="nucleotide sequence ID" value="NZ_FNFV01000005.1"/>
</dbReference>
<dbReference type="NCBIfam" id="TIGR01583">
    <property type="entry name" value="formate-DH-gamm"/>
    <property type="match status" value="1"/>
</dbReference>
<dbReference type="GO" id="GO:0046872">
    <property type="term" value="F:metal ion binding"/>
    <property type="evidence" value="ECO:0007669"/>
    <property type="project" value="UniProtKB-KW"/>
</dbReference>
<keyword evidence="17" id="KW-1185">Reference proteome</keyword>
<keyword evidence="14" id="KW-0732">Signal</keyword>
<evidence type="ECO:0000256" key="9">
    <source>
        <dbReference type="ARBA" id="ARBA00022982"/>
    </source>
</evidence>
<gene>
    <name evidence="16" type="ORF">SAMN05216257_10533</name>
</gene>
<evidence type="ECO:0000313" key="17">
    <source>
        <dbReference type="Proteomes" id="UP000199328"/>
    </source>
</evidence>
<comment type="subcellular location">
    <subcellularLocation>
        <location evidence="2">Cell membrane</location>
        <topology evidence="2">Multi-pass membrane protein</topology>
    </subcellularLocation>
</comment>
<dbReference type="GO" id="GO:0022904">
    <property type="term" value="P:respiratory electron transport chain"/>
    <property type="evidence" value="ECO:0007669"/>
    <property type="project" value="InterPro"/>
</dbReference>
<feature type="signal peptide" evidence="14">
    <location>
        <begin position="1"/>
        <end position="23"/>
    </location>
</feature>
<sequence length="380" mass="41871">MRMIRLVMTGIVAALLWAGAAPAQDGSAAAEDGAEESHIQTLEDILKRQQGLDLQRLKEDLLRRPPPPREAPLPPELAVLGGQSDSDIWRAIKGGLQASPASDTASGWLMQTFGEDWRHFRREVILKYTPWILGGVLALILAFYLIRGRIPIEGGRSGRWIPRFSLSHRVVHWCLAVTFIIMGVTGLFIMLGRPLLLPLIGKEIHAALLNAALRIHNLLGPVFIVALVAMVIRFMRGNFFSRVDLQWLLKGGGLFGGHAHSHFYNFGEKTWYWVVVFVGLGMAATGTLLLFPWLAEDLRWLQLSTVLHGIGAVLMISFALGHMYVGSIGIEGALDGMVRGEVDENWAREHHDLWYEEVTGKKAGHAEDADASGSLAKGTS</sequence>
<evidence type="ECO:0000256" key="10">
    <source>
        <dbReference type="ARBA" id="ARBA00022989"/>
    </source>
</evidence>
<evidence type="ECO:0000256" key="4">
    <source>
        <dbReference type="ARBA" id="ARBA00022448"/>
    </source>
</evidence>
<feature type="transmembrane region" description="Helical" evidence="13">
    <location>
        <begin position="271"/>
        <end position="294"/>
    </location>
</feature>
<keyword evidence="7 13" id="KW-0812">Transmembrane</keyword>